<evidence type="ECO:0000256" key="4">
    <source>
        <dbReference type="ARBA" id="ARBA00023235"/>
    </source>
</evidence>
<evidence type="ECO:0000256" key="6">
    <source>
        <dbReference type="RuleBase" id="RU003887"/>
    </source>
</evidence>
<evidence type="ECO:0000256" key="7">
    <source>
        <dbReference type="SAM" id="MobiDB-lite"/>
    </source>
</evidence>
<dbReference type="PANTHER" id="PTHR47683:SF3">
    <property type="entry name" value="RIBOSOMAL LARGE SUBUNIT PSEUDOURIDINE SYNTHASE B"/>
    <property type="match status" value="1"/>
</dbReference>
<evidence type="ECO:0000256" key="3">
    <source>
        <dbReference type="ARBA" id="ARBA00022884"/>
    </source>
</evidence>
<dbReference type="SMART" id="SM00363">
    <property type="entry name" value="S4"/>
    <property type="match status" value="1"/>
</dbReference>
<feature type="compositionally biased region" description="Basic and acidic residues" evidence="7">
    <location>
        <begin position="326"/>
        <end position="339"/>
    </location>
</feature>
<dbReference type="Gene3D" id="3.10.290.10">
    <property type="entry name" value="RNA-binding S4 domain"/>
    <property type="match status" value="1"/>
</dbReference>
<dbReference type="NCBIfam" id="TIGR00093">
    <property type="entry name" value="pseudouridine synthase"/>
    <property type="match status" value="1"/>
</dbReference>
<dbReference type="InterPro" id="IPR018496">
    <property type="entry name" value="PsdUridine_synth_RsuA/RluB_CS"/>
</dbReference>
<dbReference type="FunFam" id="3.10.290.10:FF:000003">
    <property type="entry name" value="Pseudouridine synthase"/>
    <property type="match status" value="1"/>
</dbReference>
<proteinExistence type="inferred from homology"/>
<feature type="compositionally biased region" description="Polar residues" evidence="7">
    <location>
        <begin position="1"/>
        <end position="11"/>
    </location>
</feature>
<accession>A0A346A2U7</accession>
<evidence type="ECO:0000256" key="1">
    <source>
        <dbReference type="ARBA" id="ARBA00000073"/>
    </source>
</evidence>
<dbReference type="InterPro" id="IPR000748">
    <property type="entry name" value="PsdUridine_synth_RsuA/RluB/E/F"/>
</dbReference>
<dbReference type="CDD" id="cd00165">
    <property type="entry name" value="S4"/>
    <property type="match status" value="1"/>
</dbReference>
<evidence type="ECO:0000256" key="2">
    <source>
        <dbReference type="ARBA" id="ARBA00008348"/>
    </source>
</evidence>
<dbReference type="InterPro" id="IPR020094">
    <property type="entry name" value="TruA/RsuA/RluB/E/F_N"/>
</dbReference>
<dbReference type="Gene3D" id="3.30.70.1560">
    <property type="entry name" value="Alpha-L RNA-binding motif"/>
    <property type="match status" value="1"/>
</dbReference>
<evidence type="ECO:0000313" key="9">
    <source>
        <dbReference type="EMBL" id="AXK83494.1"/>
    </source>
</evidence>
<evidence type="ECO:0000313" key="10">
    <source>
        <dbReference type="Proteomes" id="UP000254889"/>
    </source>
</evidence>
<dbReference type="EMBL" id="CP031417">
    <property type="protein sequence ID" value="AXK83494.1"/>
    <property type="molecule type" value="Genomic_DNA"/>
</dbReference>
<dbReference type="InterPro" id="IPR020103">
    <property type="entry name" value="PsdUridine_synth_cat_dom_sf"/>
</dbReference>
<evidence type="ECO:0000259" key="8">
    <source>
        <dbReference type="SMART" id="SM00363"/>
    </source>
</evidence>
<comment type="similarity">
    <text evidence="2 6">Belongs to the pseudouridine synthase RsuA family.</text>
</comment>
<dbReference type="OrthoDB" id="9807213at2"/>
<feature type="domain" description="RNA-binding S4" evidence="8">
    <location>
        <begin position="40"/>
        <end position="99"/>
    </location>
</feature>
<evidence type="ECO:0000256" key="5">
    <source>
        <dbReference type="PROSITE-ProRule" id="PRU00182"/>
    </source>
</evidence>
<dbReference type="InterPro" id="IPR036986">
    <property type="entry name" value="S4_RNA-bd_sf"/>
</dbReference>
<feature type="compositionally biased region" description="Basic and acidic residues" evidence="7">
    <location>
        <begin position="12"/>
        <end position="32"/>
    </location>
</feature>
<dbReference type="SUPFAM" id="SSF55120">
    <property type="entry name" value="Pseudouridine synthase"/>
    <property type="match status" value="1"/>
</dbReference>
<dbReference type="Pfam" id="PF01479">
    <property type="entry name" value="S4"/>
    <property type="match status" value="1"/>
</dbReference>
<keyword evidence="4 6" id="KW-0413">Isomerase</keyword>
<sequence length="367" mass="40356">MCRASTSSTRCTKTDVDGRDKPGHGVERHVADKPTPNDGDRIAKVIARAGLASRREAEAWIVEGRVSVNGKAITSPALNVGPRDRITIDGQPLPRKARTRLFLYNKPRGLVTTHSDPEGRPTIFASLPKELPRVISVGRLDMNTEGLLLLTNDGGLARALELPATGWRRTYRVRALGRVLQPALDALKKGVTVDGIHYGPIEATLDREQGANVWLTFTIREGKNREVRKVLESLGLKVNRLIRVSYGPFELGEIDDGEVREVETPSLRKALGPDLAKQAEADFEGPLESPPPLIPAKAGLQKDTRQGRAGARAGADKAPSPSPFEGRGRRPPHDDDERRPKRKKPLHNKRKRPDRSGGPRPKYPRPT</sequence>
<protein>
    <recommendedName>
        <fullName evidence="6">Pseudouridine synthase</fullName>
        <ecNumber evidence="6">5.4.99.-</ecNumber>
    </recommendedName>
</protein>
<dbReference type="GO" id="GO:0003723">
    <property type="term" value="F:RNA binding"/>
    <property type="evidence" value="ECO:0007669"/>
    <property type="project" value="UniProtKB-KW"/>
</dbReference>
<dbReference type="InterPro" id="IPR050343">
    <property type="entry name" value="RsuA_PseudoU_synthase"/>
</dbReference>
<dbReference type="AlphaFoldDB" id="A0A346A2U7"/>
<dbReference type="InterPro" id="IPR042092">
    <property type="entry name" value="PsdUridine_s_RsuA/RluB/E/F_cat"/>
</dbReference>
<dbReference type="EC" id="5.4.99.-" evidence="6"/>
<feature type="region of interest" description="Disordered" evidence="7">
    <location>
        <begin position="1"/>
        <end position="40"/>
    </location>
</feature>
<dbReference type="PROSITE" id="PS01149">
    <property type="entry name" value="PSI_RSU"/>
    <property type="match status" value="1"/>
</dbReference>
<organism evidence="9 10">
    <name type="scientific">Pseudolabrys taiwanensis</name>
    <dbReference type="NCBI Taxonomy" id="331696"/>
    <lineage>
        <taxon>Bacteria</taxon>
        <taxon>Pseudomonadati</taxon>
        <taxon>Pseudomonadota</taxon>
        <taxon>Alphaproteobacteria</taxon>
        <taxon>Hyphomicrobiales</taxon>
        <taxon>Xanthobacteraceae</taxon>
        <taxon>Pseudolabrys</taxon>
    </lineage>
</organism>
<dbReference type="PANTHER" id="PTHR47683">
    <property type="entry name" value="PSEUDOURIDINE SYNTHASE FAMILY PROTEIN-RELATED"/>
    <property type="match status" value="1"/>
</dbReference>
<feature type="region of interest" description="Disordered" evidence="7">
    <location>
        <begin position="282"/>
        <end position="367"/>
    </location>
</feature>
<keyword evidence="3 5" id="KW-0694">RNA-binding</keyword>
<dbReference type="Proteomes" id="UP000254889">
    <property type="component" value="Chromosome"/>
</dbReference>
<dbReference type="PROSITE" id="PS50889">
    <property type="entry name" value="S4"/>
    <property type="match status" value="1"/>
</dbReference>
<reference evidence="9 10" key="1">
    <citation type="submission" date="2018-07" db="EMBL/GenBank/DDBJ databases">
        <authorList>
            <person name="Quirk P.G."/>
            <person name="Krulwich T.A."/>
        </authorList>
    </citation>
    <scope>NUCLEOTIDE SEQUENCE [LARGE SCALE GENOMIC DNA]</scope>
    <source>
        <strain evidence="9 10">CC-BB4</strain>
    </source>
</reference>
<dbReference type="InterPro" id="IPR006145">
    <property type="entry name" value="PsdUridine_synth_RsuA/RluA"/>
</dbReference>
<keyword evidence="10" id="KW-1185">Reference proteome</keyword>
<dbReference type="Pfam" id="PF00849">
    <property type="entry name" value="PseudoU_synth_2"/>
    <property type="match status" value="1"/>
</dbReference>
<dbReference type="KEGG" id="ptaw:DW352_24985"/>
<dbReference type="Gene3D" id="3.30.70.580">
    <property type="entry name" value="Pseudouridine synthase I, catalytic domain, N-terminal subdomain"/>
    <property type="match status" value="1"/>
</dbReference>
<comment type="catalytic activity">
    <reaction evidence="1">
        <text>a uridine in RNA = a pseudouridine in RNA</text>
        <dbReference type="Rhea" id="RHEA:48348"/>
        <dbReference type="Rhea" id="RHEA-COMP:12068"/>
        <dbReference type="Rhea" id="RHEA-COMP:12069"/>
        <dbReference type="ChEBI" id="CHEBI:65314"/>
        <dbReference type="ChEBI" id="CHEBI:65315"/>
    </reaction>
</comment>
<dbReference type="GO" id="GO:0000455">
    <property type="term" value="P:enzyme-directed rRNA pseudouridine synthesis"/>
    <property type="evidence" value="ECO:0007669"/>
    <property type="project" value="UniProtKB-ARBA"/>
</dbReference>
<name>A0A346A2U7_9HYPH</name>
<gene>
    <name evidence="9" type="ORF">DW352_24985</name>
</gene>
<feature type="compositionally biased region" description="Basic residues" evidence="7">
    <location>
        <begin position="340"/>
        <end position="353"/>
    </location>
</feature>
<dbReference type="InterPro" id="IPR002942">
    <property type="entry name" value="S4_RNA-bd"/>
</dbReference>
<dbReference type="SUPFAM" id="SSF55174">
    <property type="entry name" value="Alpha-L RNA-binding motif"/>
    <property type="match status" value="1"/>
</dbReference>
<dbReference type="GO" id="GO:0120159">
    <property type="term" value="F:rRNA pseudouridine synthase activity"/>
    <property type="evidence" value="ECO:0007669"/>
    <property type="project" value="UniProtKB-ARBA"/>
</dbReference>